<evidence type="ECO:0000256" key="4">
    <source>
        <dbReference type="SAM" id="SignalP"/>
    </source>
</evidence>
<dbReference type="OrthoDB" id="2874851at2"/>
<dbReference type="SUPFAM" id="SSF48452">
    <property type="entry name" value="TPR-like"/>
    <property type="match status" value="1"/>
</dbReference>
<evidence type="ECO:0000256" key="2">
    <source>
        <dbReference type="SAM" id="Coils"/>
    </source>
</evidence>
<dbReference type="Gene3D" id="1.25.40.10">
    <property type="entry name" value="Tetratricopeptide repeat domain"/>
    <property type="match status" value="1"/>
</dbReference>
<protein>
    <recommendedName>
        <fullName evidence="7">Lipoprotein</fullName>
    </recommendedName>
</protein>
<keyword evidence="4" id="KW-0732">Signal</keyword>
<organism evidence="5 6">
    <name type="scientific">Siminovitchia terrae</name>
    <name type="common">Bacillus terrae</name>
    <dbReference type="NCBI Taxonomy" id="1914933"/>
    <lineage>
        <taxon>Bacteria</taxon>
        <taxon>Bacillati</taxon>
        <taxon>Bacillota</taxon>
        <taxon>Bacilli</taxon>
        <taxon>Bacillales</taxon>
        <taxon>Bacillaceae</taxon>
        <taxon>Siminovitchia</taxon>
    </lineage>
</organism>
<feature type="signal peptide" evidence="4">
    <location>
        <begin position="1"/>
        <end position="19"/>
    </location>
</feature>
<dbReference type="Proteomes" id="UP000287296">
    <property type="component" value="Unassembled WGS sequence"/>
</dbReference>
<gene>
    <name evidence="5" type="ORF">D5F11_019165</name>
</gene>
<evidence type="ECO:0000256" key="3">
    <source>
        <dbReference type="SAM" id="MobiDB-lite"/>
    </source>
</evidence>
<evidence type="ECO:0000313" key="6">
    <source>
        <dbReference type="Proteomes" id="UP000287296"/>
    </source>
</evidence>
<dbReference type="PROSITE" id="PS50005">
    <property type="entry name" value="TPR"/>
    <property type="match status" value="1"/>
</dbReference>
<reference evidence="5 6" key="1">
    <citation type="submission" date="2018-12" db="EMBL/GenBank/DDBJ databases">
        <authorList>
            <person name="Sun L."/>
            <person name="Chen Z."/>
        </authorList>
    </citation>
    <scope>NUCLEOTIDE SEQUENCE [LARGE SCALE GENOMIC DNA]</scope>
    <source>
        <strain evidence="5 6">LMG 29736</strain>
    </source>
</reference>
<dbReference type="RefSeq" id="WP_120117820.1">
    <property type="nucleotide sequence ID" value="NZ_QYTW02000024.1"/>
</dbReference>
<dbReference type="InterPro" id="IPR011990">
    <property type="entry name" value="TPR-like_helical_dom_sf"/>
</dbReference>
<name>A0A429X3Y4_SIMTE</name>
<evidence type="ECO:0008006" key="7">
    <source>
        <dbReference type="Google" id="ProtNLM"/>
    </source>
</evidence>
<dbReference type="AlphaFoldDB" id="A0A429X3Y4"/>
<feature type="chain" id="PRO_5038536625" description="Lipoprotein" evidence="4">
    <location>
        <begin position="20"/>
        <end position="329"/>
    </location>
</feature>
<feature type="repeat" description="TPR" evidence="1">
    <location>
        <begin position="27"/>
        <end position="60"/>
    </location>
</feature>
<sequence length="329" mass="37057">MKKLSIALLAFLMILAVYGCSQNNEVYEKMIEQGMQQIEKEEYERAENFFEKALDQKTKDEKATMLVQQIKIMLKAKTAFDSGDFETAKISVEEVLKTKGGTEKLGEKAKGLVEQMEEMEEAKDKYSSNYNEAKKNFKQGELDQSLNVLEEVLEKDLSHPFFSELKEDCEALATKVKEAKEETEAKDVAEVEAQAKVEAKAKAEAEKKTAAEKAEKEKQAAEEKKQKEAASKDIGAAEGYWLTEDQTEACHLTSSYLTCAVKQSDVGFKHDITHIHHISSTELELTFNNGHKTQIVLANNNVLEGEVGRLNRVSKEEANAIYEGYYELP</sequence>
<proteinExistence type="predicted"/>
<evidence type="ECO:0000256" key="1">
    <source>
        <dbReference type="PROSITE-ProRule" id="PRU00339"/>
    </source>
</evidence>
<dbReference type="InterPro" id="IPR019734">
    <property type="entry name" value="TPR_rpt"/>
</dbReference>
<comment type="caution">
    <text evidence="5">The sequence shown here is derived from an EMBL/GenBank/DDBJ whole genome shotgun (WGS) entry which is preliminary data.</text>
</comment>
<feature type="region of interest" description="Disordered" evidence="3">
    <location>
        <begin position="208"/>
        <end position="230"/>
    </location>
</feature>
<keyword evidence="1" id="KW-0802">TPR repeat</keyword>
<dbReference type="EMBL" id="QYTW02000024">
    <property type="protein sequence ID" value="RST58071.1"/>
    <property type="molecule type" value="Genomic_DNA"/>
</dbReference>
<accession>A0A429X3Y4</accession>
<keyword evidence="2" id="KW-0175">Coiled coil</keyword>
<feature type="coiled-coil region" evidence="2">
    <location>
        <begin position="102"/>
        <end position="136"/>
    </location>
</feature>
<dbReference type="PROSITE" id="PS51257">
    <property type="entry name" value="PROKAR_LIPOPROTEIN"/>
    <property type="match status" value="1"/>
</dbReference>
<evidence type="ECO:0000313" key="5">
    <source>
        <dbReference type="EMBL" id="RST58071.1"/>
    </source>
</evidence>